<dbReference type="PANTHER" id="PTHR43310:SF4">
    <property type="entry name" value="AFR304WP"/>
    <property type="match status" value="1"/>
</dbReference>
<protein>
    <recommendedName>
        <fullName evidence="5">Cyclic nucleotide-binding domain-containing protein</fullName>
    </recommendedName>
</protein>
<dbReference type="InterPro" id="IPR000595">
    <property type="entry name" value="cNMP-bd_dom"/>
</dbReference>
<dbReference type="SUPFAM" id="SSF51206">
    <property type="entry name" value="cAMP-binding domain-like"/>
    <property type="match status" value="1"/>
</dbReference>
<dbReference type="CDD" id="cd00038">
    <property type="entry name" value="CAP_ED"/>
    <property type="match status" value="1"/>
</dbReference>
<dbReference type="Proteomes" id="UP000789595">
    <property type="component" value="Unassembled WGS sequence"/>
</dbReference>
<evidence type="ECO:0000259" key="2">
    <source>
        <dbReference type="PROSITE" id="PS50801"/>
    </source>
</evidence>
<gene>
    <name evidence="3" type="ORF">PECAL_3P12290</name>
</gene>
<feature type="domain" description="STAS" evidence="2">
    <location>
        <begin position="1"/>
        <end position="88"/>
    </location>
</feature>
<evidence type="ECO:0000259" key="1">
    <source>
        <dbReference type="PROSITE" id="PS50042"/>
    </source>
</evidence>
<evidence type="ECO:0008006" key="5">
    <source>
        <dbReference type="Google" id="ProtNLM"/>
    </source>
</evidence>
<dbReference type="PANTHER" id="PTHR43310">
    <property type="entry name" value="SULFATE TRANSPORTER YBAR-RELATED"/>
    <property type="match status" value="1"/>
</dbReference>
<comment type="caution">
    <text evidence="3">The sequence shown here is derived from an EMBL/GenBank/DDBJ whole genome shotgun (WGS) entry which is preliminary data.</text>
</comment>
<dbReference type="InterPro" id="IPR014710">
    <property type="entry name" value="RmlC-like_jellyroll"/>
</dbReference>
<name>A0A8J2SNI3_9STRA</name>
<dbReference type="Gene3D" id="2.60.120.10">
    <property type="entry name" value="Jelly Rolls"/>
    <property type="match status" value="1"/>
</dbReference>
<dbReference type="InterPro" id="IPR052706">
    <property type="entry name" value="Membrane-Transporter-like"/>
</dbReference>
<dbReference type="InterPro" id="IPR036513">
    <property type="entry name" value="STAS_dom_sf"/>
</dbReference>
<proteinExistence type="predicted"/>
<sequence length="253" mass="27226">MGRIARTAGARVIVVLDFARVSDVDDSATRGLLSLKRIAHDEHDAVLLVAALPAECEQVLARAGFFDADDAKDAIKAFEYVYGALEYAESLHLRSARRLPPPPSDPAAMLRRTFAAAPDGWFHCIESAFEIVDVEAGETIWNAGDPASGIALVVSGRLRTSLRSRPSVVFAGGHDREVEPSGPGSLHGYLSAFTGHSHHLTFTALTDARLLVISKARLDALPATAMLAVARVVMARSSHEYRHHTAVVANLMQ</sequence>
<dbReference type="EMBL" id="CAKKNE010000003">
    <property type="protein sequence ID" value="CAH0371296.1"/>
    <property type="molecule type" value="Genomic_DNA"/>
</dbReference>
<dbReference type="InterPro" id="IPR002645">
    <property type="entry name" value="STAS_dom"/>
</dbReference>
<dbReference type="OrthoDB" id="421051at2759"/>
<reference evidence="3" key="1">
    <citation type="submission" date="2021-11" db="EMBL/GenBank/DDBJ databases">
        <authorList>
            <consortium name="Genoscope - CEA"/>
            <person name="William W."/>
        </authorList>
    </citation>
    <scope>NUCLEOTIDE SEQUENCE</scope>
</reference>
<dbReference type="PROSITE" id="PS50801">
    <property type="entry name" value="STAS"/>
    <property type="match status" value="1"/>
</dbReference>
<accession>A0A8J2SNI3</accession>
<feature type="domain" description="Cyclic nucleotide-binding" evidence="1">
    <location>
        <begin position="113"/>
        <end position="221"/>
    </location>
</feature>
<dbReference type="PROSITE" id="PS50042">
    <property type="entry name" value="CNMP_BINDING_3"/>
    <property type="match status" value="1"/>
</dbReference>
<dbReference type="AlphaFoldDB" id="A0A8J2SNI3"/>
<dbReference type="Pfam" id="PF00027">
    <property type="entry name" value="cNMP_binding"/>
    <property type="match status" value="1"/>
</dbReference>
<dbReference type="Gene3D" id="3.30.750.24">
    <property type="entry name" value="STAS domain"/>
    <property type="match status" value="1"/>
</dbReference>
<dbReference type="InterPro" id="IPR018490">
    <property type="entry name" value="cNMP-bd_dom_sf"/>
</dbReference>
<keyword evidence="4" id="KW-1185">Reference proteome</keyword>
<evidence type="ECO:0000313" key="3">
    <source>
        <dbReference type="EMBL" id="CAH0371296.1"/>
    </source>
</evidence>
<organism evidence="3 4">
    <name type="scientific">Pelagomonas calceolata</name>
    <dbReference type="NCBI Taxonomy" id="35677"/>
    <lineage>
        <taxon>Eukaryota</taxon>
        <taxon>Sar</taxon>
        <taxon>Stramenopiles</taxon>
        <taxon>Ochrophyta</taxon>
        <taxon>Pelagophyceae</taxon>
        <taxon>Pelagomonadales</taxon>
        <taxon>Pelagomonadaceae</taxon>
        <taxon>Pelagomonas</taxon>
    </lineage>
</organism>
<evidence type="ECO:0000313" key="4">
    <source>
        <dbReference type="Proteomes" id="UP000789595"/>
    </source>
</evidence>